<keyword evidence="1" id="KW-0479">Metal-binding</keyword>
<feature type="domain" description="SWIM-type" evidence="3">
    <location>
        <begin position="145"/>
        <end position="186"/>
    </location>
</feature>
<evidence type="ECO:0000256" key="1">
    <source>
        <dbReference type="PROSITE-ProRule" id="PRU00325"/>
    </source>
</evidence>
<keyword evidence="5" id="KW-1185">Reference proteome</keyword>
<dbReference type="AlphaFoldDB" id="A0A061EEB5"/>
<dbReference type="Proteomes" id="UP000026915">
    <property type="component" value="Chromosome 4"/>
</dbReference>
<name>A0A061EEB5_THECC</name>
<accession>A0A061EEB5</accession>
<dbReference type="InParanoid" id="A0A061EEB5"/>
<sequence>MQGVRSDLLFACLMKLVEDVVGVNTQNDEIELHVLISTPGKLSWLIIKDNEDVALILLEQRNALVMYVTIKECHTNVKANVLPHEEAIEHVEDKRFPAGEDSFDDDSDGRTDGWQDDNFKGDWIYDNDNRNCTNVEVKPIDWVEFKVKDGEMDGLVNLSMKMCSCYEFQTDLLPCIHAIEIVTAQFSGLDRRKDLIGTTH</sequence>
<feature type="signal peptide" evidence="2">
    <location>
        <begin position="1"/>
        <end position="22"/>
    </location>
</feature>
<protein>
    <recommendedName>
        <fullName evidence="3">SWIM-type domain-containing protein</fullName>
    </recommendedName>
</protein>
<evidence type="ECO:0000259" key="3">
    <source>
        <dbReference type="PROSITE" id="PS50966"/>
    </source>
</evidence>
<dbReference type="EMBL" id="CM001882">
    <property type="protein sequence ID" value="EOY03330.1"/>
    <property type="molecule type" value="Genomic_DNA"/>
</dbReference>
<proteinExistence type="predicted"/>
<organism evidence="4 5">
    <name type="scientific">Theobroma cacao</name>
    <name type="common">Cacao</name>
    <name type="synonym">Cocoa</name>
    <dbReference type="NCBI Taxonomy" id="3641"/>
    <lineage>
        <taxon>Eukaryota</taxon>
        <taxon>Viridiplantae</taxon>
        <taxon>Streptophyta</taxon>
        <taxon>Embryophyta</taxon>
        <taxon>Tracheophyta</taxon>
        <taxon>Spermatophyta</taxon>
        <taxon>Magnoliopsida</taxon>
        <taxon>eudicotyledons</taxon>
        <taxon>Gunneridae</taxon>
        <taxon>Pentapetalae</taxon>
        <taxon>rosids</taxon>
        <taxon>malvids</taxon>
        <taxon>Malvales</taxon>
        <taxon>Malvaceae</taxon>
        <taxon>Byttnerioideae</taxon>
        <taxon>Theobroma</taxon>
    </lineage>
</organism>
<evidence type="ECO:0000313" key="5">
    <source>
        <dbReference type="Proteomes" id="UP000026915"/>
    </source>
</evidence>
<feature type="chain" id="PRO_5001597142" description="SWIM-type domain-containing protein" evidence="2">
    <location>
        <begin position="23"/>
        <end position="200"/>
    </location>
</feature>
<evidence type="ECO:0000256" key="2">
    <source>
        <dbReference type="SAM" id="SignalP"/>
    </source>
</evidence>
<reference evidence="4 5" key="1">
    <citation type="journal article" date="2013" name="Genome Biol.">
        <title>The genome sequence of the most widely cultivated cacao type and its use to identify candidate genes regulating pod color.</title>
        <authorList>
            <person name="Motamayor J.C."/>
            <person name="Mockaitis K."/>
            <person name="Schmutz J."/>
            <person name="Haiminen N."/>
            <person name="Iii D.L."/>
            <person name="Cornejo O."/>
            <person name="Findley S.D."/>
            <person name="Zheng P."/>
            <person name="Utro F."/>
            <person name="Royaert S."/>
            <person name="Saski C."/>
            <person name="Jenkins J."/>
            <person name="Podicheti R."/>
            <person name="Zhao M."/>
            <person name="Scheffler B.E."/>
            <person name="Stack J.C."/>
            <person name="Feltus F.A."/>
            <person name="Mustiga G.M."/>
            <person name="Amores F."/>
            <person name="Phillips W."/>
            <person name="Marelli J.P."/>
            <person name="May G.D."/>
            <person name="Shapiro H."/>
            <person name="Ma J."/>
            <person name="Bustamante C.D."/>
            <person name="Schnell R.J."/>
            <person name="Main D."/>
            <person name="Gilbert D."/>
            <person name="Parida L."/>
            <person name="Kuhn D.N."/>
        </authorList>
    </citation>
    <scope>NUCLEOTIDE SEQUENCE [LARGE SCALE GENOMIC DNA]</scope>
    <source>
        <strain evidence="5">cv. Matina 1-6</strain>
    </source>
</reference>
<dbReference type="HOGENOM" id="CLU_1368357_0_0_1"/>
<keyword evidence="1" id="KW-0862">Zinc</keyword>
<dbReference type="Gramene" id="EOY03330">
    <property type="protein sequence ID" value="EOY03330"/>
    <property type="gene ID" value="TCM_018255"/>
</dbReference>
<keyword evidence="2" id="KW-0732">Signal</keyword>
<gene>
    <name evidence="4" type="ORF">TCM_018255</name>
</gene>
<dbReference type="PROSITE" id="PS50966">
    <property type="entry name" value="ZF_SWIM"/>
    <property type="match status" value="1"/>
</dbReference>
<evidence type="ECO:0000313" key="4">
    <source>
        <dbReference type="EMBL" id="EOY03330.1"/>
    </source>
</evidence>
<dbReference type="InterPro" id="IPR007527">
    <property type="entry name" value="Znf_SWIM"/>
</dbReference>
<keyword evidence="1" id="KW-0863">Zinc-finger</keyword>
<dbReference type="GO" id="GO:0008270">
    <property type="term" value="F:zinc ion binding"/>
    <property type="evidence" value="ECO:0007669"/>
    <property type="project" value="UniProtKB-KW"/>
</dbReference>